<sequence length="359" mass="41555">MLKILPLDPKLKTLLKAAVAAPSGDNLQPWRFRIKNEKEIDFLFDPRVDQSFFNYEQNASIFAVGAAFENASYLLSRENIKHKFIFDFSKENSLIKIGTLKIDWPDGEFEFKTPLAKTPIMKRHTNRKFYEKVNLSDKEMAEITKLVADLPVKVKVLRGKELKAIADIVYFADLIRVERKDLHEFLHDTIRWTEEEILTSRDGMPVATLEAGKAGENFLRFTRPWPVMKTFLRLGVSRHMADYARKLVLSSEGVFAFFTDELGPRAYFEAGRTAERLWLALTEKGLAVQPMAAAPLFMIRWRRGRYLDFSARHQFFMRKIERGFEKLGIDKPLMLLRFGKAPLPSATALRKEVEDFLLV</sequence>
<dbReference type="KEGG" id="tid:Thein_1440"/>
<dbReference type="InParanoid" id="F8AA18"/>
<dbReference type="SUPFAM" id="SSF55469">
    <property type="entry name" value="FMN-dependent nitroreductase-like"/>
    <property type="match status" value="2"/>
</dbReference>
<dbReference type="PaxDb" id="667014-Thein_1440"/>
<organism evidence="1 2">
    <name type="scientific">Thermodesulfatator indicus (strain DSM 15286 / JCM 11887 / CIR29812)</name>
    <dbReference type="NCBI Taxonomy" id="667014"/>
    <lineage>
        <taxon>Bacteria</taxon>
        <taxon>Pseudomonadati</taxon>
        <taxon>Thermodesulfobacteriota</taxon>
        <taxon>Thermodesulfobacteria</taxon>
        <taxon>Thermodesulfobacteriales</taxon>
        <taxon>Thermodesulfatatoraceae</taxon>
        <taxon>Thermodesulfatator</taxon>
    </lineage>
</organism>
<dbReference type="OrthoDB" id="8156917at2"/>
<dbReference type="EMBL" id="CP002683">
    <property type="protein sequence ID" value="AEH45304.1"/>
    <property type="molecule type" value="Genomic_DNA"/>
</dbReference>
<proteinExistence type="predicted"/>
<name>F8AA18_THEID</name>
<dbReference type="eggNOG" id="COG0778">
    <property type="taxonomic scope" value="Bacteria"/>
</dbReference>
<reference evidence="1 2" key="2">
    <citation type="journal article" date="2012" name="Stand. Genomic Sci.">
        <title>Complete genome sequence of the thermophilic sulfate-reducing ocean bacterium Thermodesulfatator indicus type strain (CIR29812(T)).</title>
        <authorList>
            <person name="Anderson I."/>
            <person name="Saunders E."/>
            <person name="Lapidus A."/>
            <person name="Nolan M."/>
            <person name="Lucas S."/>
            <person name="Tice H."/>
            <person name="Del Rio T.G."/>
            <person name="Cheng J.F."/>
            <person name="Han C."/>
            <person name="Tapia R."/>
            <person name="Goodwin L.A."/>
            <person name="Pitluck S."/>
            <person name="Liolios K."/>
            <person name="Mavromatis K."/>
            <person name="Pagani I."/>
            <person name="Ivanova N."/>
            <person name="Mikhailova N."/>
            <person name="Pati A."/>
            <person name="Chen A."/>
            <person name="Palaniappan K."/>
            <person name="Land M."/>
            <person name="Hauser L."/>
            <person name="Jeffries C.D."/>
            <person name="Chang Y.J."/>
            <person name="Brambilla E.M."/>
            <person name="Rohde M."/>
            <person name="Spring S."/>
            <person name="Goker M."/>
            <person name="Detter J.C."/>
            <person name="Woyke T."/>
            <person name="Bristow J."/>
            <person name="Eisen J.A."/>
            <person name="Markowitz V."/>
            <person name="Hugenholtz P."/>
            <person name="Kyrpides N.C."/>
            <person name="Klenk H.P."/>
        </authorList>
    </citation>
    <scope>NUCLEOTIDE SEQUENCE [LARGE SCALE GENOMIC DNA]</scope>
    <source>
        <strain evidence="2">DSM 15286 / JCM 11887 / CIR29812</strain>
    </source>
</reference>
<dbReference type="AlphaFoldDB" id="F8AA18"/>
<dbReference type="Proteomes" id="UP000006793">
    <property type="component" value="Chromosome"/>
</dbReference>
<evidence type="ECO:0000313" key="1">
    <source>
        <dbReference type="EMBL" id="AEH45304.1"/>
    </source>
</evidence>
<accession>F8AA18</accession>
<reference evidence="2" key="1">
    <citation type="submission" date="2011-04" db="EMBL/GenBank/DDBJ databases">
        <title>The complete genome of Thermodesulfatator indicus DSM 15286.</title>
        <authorList>
            <person name="Lucas S."/>
            <person name="Copeland A."/>
            <person name="Lapidus A."/>
            <person name="Bruce D."/>
            <person name="Goodwin L."/>
            <person name="Pitluck S."/>
            <person name="Peters L."/>
            <person name="Kyrpides N."/>
            <person name="Mavromatis K."/>
            <person name="Pagani I."/>
            <person name="Ivanova N."/>
            <person name="Saunders L."/>
            <person name="Detter J.C."/>
            <person name="Tapia R."/>
            <person name="Han C."/>
            <person name="Land M."/>
            <person name="Hauser L."/>
            <person name="Markowitz V."/>
            <person name="Cheng J.-F."/>
            <person name="Hugenholtz P."/>
            <person name="Woyke T."/>
            <person name="Wu D."/>
            <person name="Spring S."/>
            <person name="Schroeder M."/>
            <person name="Brambilla E."/>
            <person name="Klenk H.-P."/>
            <person name="Eisen J.A."/>
        </authorList>
    </citation>
    <scope>NUCLEOTIDE SEQUENCE [LARGE SCALE GENOMIC DNA]</scope>
    <source>
        <strain evidence="2">DSM 15286 / JCM 11887 / CIR29812</strain>
    </source>
</reference>
<dbReference type="GO" id="GO:0016491">
    <property type="term" value="F:oxidoreductase activity"/>
    <property type="evidence" value="ECO:0007669"/>
    <property type="project" value="InterPro"/>
</dbReference>
<keyword evidence="2" id="KW-1185">Reference proteome</keyword>
<dbReference type="InterPro" id="IPR000415">
    <property type="entry name" value="Nitroreductase-like"/>
</dbReference>
<dbReference type="STRING" id="667014.Thein_1440"/>
<gene>
    <name evidence="1" type="ordered locus">Thein_1440</name>
</gene>
<evidence type="ECO:0000313" key="2">
    <source>
        <dbReference type="Proteomes" id="UP000006793"/>
    </source>
</evidence>
<dbReference type="Gene3D" id="3.40.109.10">
    <property type="entry name" value="NADH Oxidase"/>
    <property type="match status" value="2"/>
</dbReference>
<dbReference type="HOGENOM" id="CLU_051479_0_0_0"/>
<protein>
    <submittedName>
        <fullName evidence="1">Nitroreductase</fullName>
    </submittedName>
</protein>
<dbReference type="RefSeq" id="WP_013908046.1">
    <property type="nucleotide sequence ID" value="NC_015681.1"/>
</dbReference>